<accession>A0A1G4KDZ4</accession>
<keyword evidence="3" id="KW-1185">Reference proteome</keyword>
<dbReference type="EMBL" id="LT598480">
    <property type="protein sequence ID" value="SCV02705.1"/>
    <property type="molecule type" value="Genomic_DNA"/>
</dbReference>
<reference evidence="3" key="1">
    <citation type="submission" date="2016-03" db="EMBL/GenBank/DDBJ databases">
        <authorList>
            <person name="Devillers Hugo."/>
        </authorList>
    </citation>
    <scope>NUCLEOTIDE SEQUENCE [LARGE SCALE GENOMIC DNA]</scope>
</reference>
<feature type="compositionally biased region" description="Polar residues" evidence="1">
    <location>
        <begin position="194"/>
        <end position="205"/>
    </location>
</feature>
<evidence type="ECO:0000313" key="2">
    <source>
        <dbReference type="EMBL" id="SCV02705.1"/>
    </source>
</evidence>
<sequence>MLSRTLAILQSCNASTPSSYVDPRWPKRRVLTNTTIWLHNVPLTAQTQPSFNIFGSSFSTILLSIQHRTPVSQETNFLFSSSRNRVDQPTNWRTSLTTEKRNGIYTRHLCTASGNDREKRQESTMPVSKDAQLNSTQLNSTQLNSTQLSSIQLNTALHCNAMHIKKPHITNITALPRNGKKPTNKRVKKRFDVTETTSRSDFGLD</sequence>
<gene>
    <name evidence="2" type="ORF">LAME_0H04368G</name>
</gene>
<evidence type="ECO:0000313" key="3">
    <source>
        <dbReference type="Proteomes" id="UP000191144"/>
    </source>
</evidence>
<dbReference type="OrthoDB" id="5430348at2759"/>
<protein>
    <submittedName>
        <fullName evidence="2">LAME_0H04368g1_1</fullName>
    </submittedName>
</protein>
<feature type="compositionally biased region" description="Basic residues" evidence="1">
    <location>
        <begin position="178"/>
        <end position="189"/>
    </location>
</feature>
<feature type="region of interest" description="Disordered" evidence="1">
    <location>
        <begin position="176"/>
        <end position="205"/>
    </location>
</feature>
<dbReference type="Proteomes" id="UP000191144">
    <property type="component" value="Chromosome H"/>
</dbReference>
<organism evidence="2 3">
    <name type="scientific">Lachancea meyersii CBS 8951</name>
    <dbReference type="NCBI Taxonomy" id="1266667"/>
    <lineage>
        <taxon>Eukaryota</taxon>
        <taxon>Fungi</taxon>
        <taxon>Dikarya</taxon>
        <taxon>Ascomycota</taxon>
        <taxon>Saccharomycotina</taxon>
        <taxon>Saccharomycetes</taxon>
        <taxon>Saccharomycetales</taxon>
        <taxon>Saccharomycetaceae</taxon>
        <taxon>Lachancea</taxon>
    </lineage>
</organism>
<dbReference type="AlphaFoldDB" id="A0A1G4KDZ4"/>
<proteinExistence type="predicted"/>
<evidence type="ECO:0000256" key="1">
    <source>
        <dbReference type="SAM" id="MobiDB-lite"/>
    </source>
</evidence>
<name>A0A1G4KDZ4_9SACH</name>